<accession>A0A178TNT0</accession>
<dbReference type="EMBL" id="LUCQ01000018">
    <property type="protein sequence ID" value="OAO82604.1"/>
    <property type="molecule type" value="Genomic_DNA"/>
</dbReference>
<dbReference type="PATRIC" id="fig|33934.7.peg.1701"/>
<dbReference type="Proteomes" id="UP000078336">
    <property type="component" value="Unassembled WGS sequence"/>
</dbReference>
<reference evidence="1 2" key="1">
    <citation type="submission" date="2016-03" db="EMBL/GenBank/DDBJ databases">
        <title>Spore heat resistance.</title>
        <authorList>
            <person name="Boekhorst J."/>
            <person name="Berendsen E.M."/>
            <person name="Wells-Bennik M.H."/>
            <person name="Kuipers O.P."/>
        </authorList>
    </citation>
    <scope>NUCLEOTIDE SEQUENCE [LARGE SCALE GENOMIC DNA]</scope>
    <source>
        <strain evidence="1 2">AF16</strain>
    </source>
</reference>
<proteinExistence type="predicted"/>
<dbReference type="InterPro" id="IPR036388">
    <property type="entry name" value="WH-like_DNA-bd_sf"/>
</dbReference>
<evidence type="ECO:0000313" key="2">
    <source>
        <dbReference type="Proteomes" id="UP000078336"/>
    </source>
</evidence>
<dbReference type="RefSeq" id="WP_064213914.1">
    <property type="nucleotide sequence ID" value="NZ_LUCQ01000018.1"/>
</dbReference>
<dbReference type="AlphaFoldDB" id="A0A178TNT0"/>
<comment type="caution">
    <text evidence="1">The sequence shown here is derived from an EMBL/GenBank/DDBJ whole genome shotgun (WGS) entry which is preliminary data.</text>
</comment>
<evidence type="ECO:0000313" key="1">
    <source>
        <dbReference type="EMBL" id="OAO82604.1"/>
    </source>
</evidence>
<sequence>MDYFAVVSSRLTLEDLEFLAYLSETKADAPFKAVKNSDLIESLPFTKFTYSKISTKLKALYFIDEVTELVKQLVDEKWLEKESKGYKIIASEEELNKWRGVYHE</sequence>
<gene>
    <name evidence="1" type="ORF">TAF16_0224</name>
</gene>
<name>A0A178TNT0_9BACL</name>
<dbReference type="Gene3D" id="1.10.10.10">
    <property type="entry name" value="Winged helix-like DNA-binding domain superfamily/Winged helix DNA-binding domain"/>
    <property type="match status" value="1"/>
</dbReference>
<organism evidence="1 2">
    <name type="scientific">Anoxybacillus flavithermus</name>
    <dbReference type="NCBI Taxonomy" id="33934"/>
    <lineage>
        <taxon>Bacteria</taxon>
        <taxon>Bacillati</taxon>
        <taxon>Bacillota</taxon>
        <taxon>Bacilli</taxon>
        <taxon>Bacillales</taxon>
        <taxon>Anoxybacillaceae</taxon>
        <taxon>Anoxybacillus</taxon>
    </lineage>
</organism>
<keyword evidence="2" id="KW-1185">Reference proteome</keyword>
<protein>
    <submittedName>
        <fullName evidence="1">Uncharacterized protein</fullName>
    </submittedName>
</protein>